<accession>A0A9D5CSH0</accession>
<name>A0A9D5CSH0_9LILI</name>
<evidence type="ECO:0000256" key="3">
    <source>
        <dbReference type="ARBA" id="ARBA00022989"/>
    </source>
</evidence>
<dbReference type="OrthoDB" id="1580043at2759"/>
<evidence type="ECO:0000256" key="2">
    <source>
        <dbReference type="ARBA" id="ARBA00022692"/>
    </source>
</evidence>
<feature type="transmembrane region" description="Helical" evidence="6">
    <location>
        <begin position="126"/>
        <end position="144"/>
    </location>
</feature>
<organism evidence="7 8">
    <name type="scientific">Dioscorea zingiberensis</name>
    <dbReference type="NCBI Taxonomy" id="325984"/>
    <lineage>
        <taxon>Eukaryota</taxon>
        <taxon>Viridiplantae</taxon>
        <taxon>Streptophyta</taxon>
        <taxon>Embryophyta</taxon>
        <taxon>Tracheophyta</taxon>
        <taxon>Spermatophyta</taxon>
        <taxon>Magnoliopsida</taxon>
        <taxon>Liliopsida</taxon>
        <taxon>Dioscoreales</taxon>
        <taxon>Dioscoreaceae</taxon>
        <taxon>Dioscorea</taxon>
    </lineage>
</organism>
<reference evidence="7" key="2">
    <citation type="journal article" date="2022" name="Hortic Res">
        <title>The genome of Dioscorea zingiberensis sheds light on the biosynthesis, origin and evolution of the medicinally important diosgenin saponins.</title>
        <authorList>
            <person name="Li Y."/>
            <person name="Tan C."/>
            <person name="Li Z."/>
            <person name="Guo J."/>
            <person name="Li S."/>
            <person name="Chen X."/>
            <person name="Wang C."/>
            <person name="Dai X."/>
            <person name="Yang H."/>
            <person name="Song W."/>
            <person name="Hou L."/>
            <person name="Xu J."/>
            <person name="Tong Z."/>
            <person name="Xu A."/>
            <person name="Yuan X."/>
            <person name="Wang W."/>
            <person name="Yang Q."/>
            <person name="Chen L."/>
            <person name="Sun Z."/>
            <person name="Wang K."/>
            <person name="Pan B."/>
            <person name="Chen J."/>
            <person name="Bao Y."/>
            <person name="Liu F."/>
            <person name="Qi X."/>
            <person name="Gang D.R."/>
            <person name="Wen J."/>
            <person name="Li J."/>
        </authorList>
    </citation>
    <scope>NUCLEOTIDE SEQUENCE</scope>
    <source>
        <strain evidence="7">Dzin_1.0</strain>
    </source>
</reference>
<comment type="similarity">
    <text evidence="5">Belongs to the MIP/aquaporin (TC 1.A.8) family.</text>
</comment>
<keyword evidence="5" id="KW-0813">Transport</keyword>
<feature type="transmembrane region" description="Helical" evidence="6">
    <location>
        <begin position="83"/>
        <end position="106"/>
    </location>
</feature>
<keyword evidence="3 6" id="KW-1133">Transmembrane helix</keyword>
<dbReference type="InterPro" id="IPR000425">
    <property type="entry name" value="MIP"/>
</dbReference>
<evidence type="ECO:0008006" key="9">
    <source>
        <dbReference type="Google" id="ProtNLM"/>
    </source>
</evidence>
<dbReference type="GO" id="GO:0015267">
    <property type="term" value="F:channel activity"/>
    <property type="evidence" value="ECO:0007669"/>
    <property type="project" value="InterPro"/>
</dbReference>
<feature type="transmembrane region" description="Helical" evidence="6">
    <location>
        <begin position="165"/>
        <end position="188"/>
    </location>
</feature>
<dbReference type="PRINTS" id="PR00783">
    <property type="entry name" value="MINTRINSICP"/>
</dbReference>
<keyword evidence="2 5" id="KW-0812">Transmembrane</keyword>
<reference evidence="7" key="1">
    <citation type="submission" date="2021-03" db="EMBL/GenBank/DDBJ databases">
        <authorList>
            <person name="Li Z."/>
            <person name="Yang C."/>
        </authorList>
    </citation>
    <scope>NUCLEOTIDE SEQUENCE</scope>
    <source>
        <strain evidence="7">Dzin_1.0</strain>
        <tissue evidence="7">Leaf</tissue>
    </source>
</reference>
<dbReference type="InterPro" id="IPR044226">
    <property type="entry name" value="SIP2-1-like"/>
</dbReference>
<protein>
    <recommendedName>
        <fullName evidence="9">Aquaporin SIP2-1</fullName>
    </recommendedName>
</protein>
<sequence length="239" mass="26400">MARAGLILLDMVLSVMWVWAGALSKLLIYNYLGVRHYPAADVLKIAFGITYMFFFAWLTVLTRGASFNPLTVLSSAFSSGVKGFFFTAFVRIPAQVLGSIIGVLLLRRVFPEIGHGPRLNVGIHHGALTEGLLTFFIVVISLGLKRKDPKSFFIKTWISSVSKGALHILGSDLTGGIMNPASAFGWAFARGDHITQEHLLVYWVAPIHAALLGMWTFRLFTETSTTKEPRDELKKAKSE</sequence>
<gene>
    <name evidence="7" type="ORF">J5N97_014484</name>
</gene>
<evidence type="ECO:0000256" key="6">
    <source>
        <dbReference type="SAM" id="Phobius"/>
    </source>
</evidence>
<keyword evidence="8" id="KW-1185">Reference proteome</keyword>
<evidence type="ECO:0000256" key="4">
    <source>
        <dbReference type="ARBA" id="ARBA00023136"/>
    </source>
</evidence>
<keyword evidence="4 6" id="KW-0472">Membrane</keyword>
<dbReference type="PANTHER" id="PTHR47720:SF1">
    <property type="entry name" value="AQUAPORIN SIP2-1-RELATED"/>
    <property type="match status" value="1"/>
</dbReference>
<feature type="transmembrane region" description="Helical" evidence="6">
    <location>
        <begin position="200"/>
        <end position="220"/>
    </location>
</feature>
<dbReference type="PANTHER" id="PTHR47720">
    <property type="entry name" value="AQUAPORIN SIP2-1-RELATED"/>
    <property type="match status" value="1"/>
</dbReference>
<evidence type="ECO:0000256" key="1">
    <source>
        <dbReference type="ARBA" id="ARBA00004141"/>
    </source>
</evidence>
<proteinExistence type="inferred from homology"/>
<comment type="caution">
    <text evidence="7">The sequence shown here is derived from an EMBL/GenBank/DDBJ whole genome shotgun (WGS) entry which is preliminary data.</text>
</comment>
<dbReference type="GO" id="GO:0016020">
    <property type="term" value="C:membrane"/>
    <property type="evidence" value="ECO:0007669"/>
    <property type="project" value="UniProtKB-SubCell"/>
</dbReference>
<dbReference type="Pfam" id="PF00230">
    <property type="entry name" value="MIP"/>
    <property type="match status" value="1"/>
</dbReference>
<dbReference type="Proteomes" id="UP001085076">
    <property type="component" value="Miscellaneous, Linkage group lg03"/>
</dbReference>
<evidence type="ECO:0000313" key="8">
    <source>
        <dbReference type="Proteomes" id="UP001085076"/>
    </source>
</evidence>
<dbReference type="InterPro" id="IPR023271">
    <property type="entry name" value="Aquaporin-like"/>
</dbReference>
<dbReference type="AlphaFoldDB" id="A0A9D5CSH0"/>
<dbReference type="SUPFAM" id="SSF81338">
    <property type="entry name" value="Aquaporin-like"/>
    <property type="match status" value="1"/>
</dbReference>
<dbReference type="Gene3D" id="1.20.1080.10">
    <property type="entry name" value="Glycerol uptake facilitator protein"/>
    <property type="match status" value="1"/>
</dbReference>
<evidence type="ECO:0000313" key="7">
    <source>
        <dbReference type="EMBL" id="KAJ0979010.1"/>
    </source>
</evidence>
<dbReference type="EMBL" id="JAGGNH010000003">
    <property type="protein sequence ID" value="KAJ0979010.1"/>
    <property type="molecule type" value="Genomic_DNA"/>
</dbReference>
<comment type="subcellular location">
    <subcellularLocation>
        <location evidence="1">Membrane</location>
        <topology evidence="1">Multi-pass membrane protein</topology>
    </subcellularLocation>
</comment>
<evidence type="ECO:0000256" key="5">
    <source>
        <dbReference type="RuleBase" id="RU000477"/>
    </source>
</evidence>
<feature type="transmembrane region" description="Helical" evidence="6">
    <location>
        <begin position="42"/>
        <end position="62"/>
    </location>
</feature>
<feature type="transmembrane region" description="Helical" evidence="6">
    <location>
        <begin position="7"/>
        <end position="30"/>
    </location>
</feature>